<evidence type="ECO:0000313" key="1">
    <source>
        <dbReference type="EMBL" id="KFM81888.1"/>
    </source>
</evidence>
<proteinExistence type="predicted"/>
<reference evidence="1 2" key="1">
    <citation type="submission" date="2013-11" db="EMBL/GenBank/DDBJ databases">
        <title>Genome sequencing of Stegodyphus mimosarum.</title>
        <authorList>
            <person name="Bechsgaard J."/>
        </authorList>
    </citation>
    <scope>NUCLEOTIDE SEQUENCE [LARGE SCALE GENOMIC DNA]</scope>
</reference>
<keyword evidence="2" id="KW-1185">Reference proteome</keyword>
<dbReference type="OrthoDB" id="6422084at2759"/>
<dbReference type="AlphaFoldDB" id="A0A087UWZ9"/>
<protein>
    <submittedName>
        <fullName evidence="1">Uncharacterized protein</fullName>
    </submittedName>
</protein>
<name>A0A087UWZ9_STEMI</name>
<dbReference type="EMBL" id="KK122081">
    <property type="protein sequence ID" value="KFM81888.1"/>
    <property type="molecule type" value="Genomic_DNA"/>
</dbReference>
<evidence type="ECO:0000313" key="2">
    <source>
        <dbReference type="Proteomes" id="UP000054359"/>
    </source>
</evidence>
<dbReference type="Proteomes" id="UP000054359">
    <property type="component" value="Unassembled WGS sequence"/>
</dbReference>
<accession>A0A087UWZ9</accession>
<organism evidence="1 2">
    <name type="scientific">Stegodyphus mimosarum</name>
    <name type="common">African social velvet spider</name>
    <dbReference type="NCBI Taxonomy" id="407821"/>
    <lineage>
        <taxon>Eukaryota</taxon>
        <taxon>Metazoa</taxon>
        <taxon>Ecdysozoa</taxon>
        <taxon>Arthropoda</taxon>
        <taxon>Chelicerata</taxon>
        <taxon>Arachnida</taxon>
        <taxon>Araneae</taxon>
        <taxon>Araneomorphae</taxon>
        <taxon>Entelegynae</taxon>
        <taxon>Eresoidea</taxon>
        <taxon>Eresidae</taxon>
        <taxon>Stegodyphus</taxon>
    </lineage>
</organism>
<feature type="non-terminal residue" evidence="1">
    <location>
        <position position="93"/>
    </location>
</feature>
<gene>
    <name evidence="1" type="ORF">X975_16026</name>
</gene>
<sequence>MAEANSSLKENSQQNNSIYDNFDYSKICDDMDSITNSLEQLSKETVKMRVECSFANIELASKIDSMDVKNKIQELEKAYEACLNSIKNNNETE</sequence>